<feature type="transmembrane region" description="Helical" evidence="2">
    <location>
        <begin position="271"/>
        <end position="290"/>
    </location>
</feature>
<dbReference type="SUPFAM" id="SSF81442">
    <property type="entry name" value="Cytochrome c oxidase subunit I-like"/>
    <property type="match status" value="1"/>
</dbReference>
<gene>
    <name evidence="4" type="ORF">METZ01_LOCUS37742</name>
</gene>
<feature type="transmembrane region" description="Helical" evidence="2">
    <location>
        <begin position="343"/>
        <end position="365"/>
    </location>
</feature>
<feature type="transmembrane region" description="Helical" evidence="2">
    <location>
        <begin position="114"/>
        <end position="134"/>
    </location>
</feature>
<organism evidence="4">
    <name type="scientific">marine metagenome</name>
    <dbReference type="NCBI Taxonomy" id="408172"/>
    <lineage>
        <taxon>unclassified sequences</taxon>
        <taxon>metagenomes</taxon>
        <taxon>ecological metagenomes</taxon>
    </lineage>
</organism>
<dbReference type="PROSITE" id="PS50855">
    <property type="entry name" value="COX1"/>
    <property type="match status" value="1"/>
</dbReference>
<dbReference type="PANTHER" id="PTHR10422:SF29">
    <property type="entry name" value="CYTOCHROME C OXIDASE SUBUNIT 1 HOMOLOG, BACTEROID"/>
    <property type="match status" value="1"/>
</dbReference>
<keyword evidence="2" id="KW-0472">Membrane</keyword>
<proteinExistence type="predicted"/>
<dbReference type="Gene3D" id="1.20.210.10">
    <property type="entry name" value="Cytochrome c oxidase-like, subunit I domain"/>
    <property type="match status" value="1"/>
</dbReference>
<feature type="transmembrane region" description="Helical" evidence="2">
    <location>
        <begin position="35"/>
        <end position="54"/>
    </location>
</feature>
<feature type="transmembrane region" description="Helical" evidence="2">
    <location>
        <begin position="394"/>
        <end position="412"/>
    </location>
</feature>
<feature type="transmembrane region" description="Helical" evidence="2">
    <location>
        <begin position="310"/>
        <end position="331"/>
    </location>
</feature>
<feature type="transmembrane region" description="Helical" evidence="2">
    <location>
        <begin position="243"/>
        <end position="262"/>
    </location>
</feature>
<evidence type="ECO:0000313" key="4">
    <source>
        <dbReference type="EMBL" id="SUZ84888.1"/>
    </source>
</evidence>
<dbReference type="GO" id="GO:0015990">
    <property type="term" value="P:electron transport coupled proton transport"/>
    <property type="evidence" value="ECO:0007669"/>
    <property type="project" value="TreeGrafter"/>
</dbReference>
<dbReference type="InterPro" id="IPR023616">
    <property type="entry name" value="Cyt_c_oxase-like_su1_dom"/>
</dbReference>
<name>A0A381R216_9ZZZZ</name>
<feature type="transmembrane region" description="Helical" evidence="2">
    <location>
        <begin position="478"/>
        <end position="498"/>
    </location>
</feature>
<reference evidence="4" key="1">
    <citation type="submission" date="2018-05" db="EMBL/GenBank/DDBJ databases">
        <authorList>
            <person name="Lanie J.A."/>
            <person name="Ng W.-L."/>
            <person name="Kazmierczak K.M."/>
            <person name="Andrzejewski T.M."/>
            <person name="Davidsen T.M."/>
            <person name="Wayne K.J."/>
            <person name="Tettelin H."/>
            <person name="Glass J.I."/>
            <person name="Rusch D."/>
            <person name="Podicherti R."/>
            <person name="Tsui H.-C.T."/>
            <person name="Winkler M.E."/>
        </authorList>
    </citation>
    <scope>NUCLEOTIDE SEQUENCE</scope>
</reference>
<dbReference type="InterPro" id="IPR000883">
    <property type="entry name" value="Cyt_C_Oxase_1"/>
</dbReference>
<dbReference type="GO" id="GO:0020037">
    <property type="term" value="F:heme binding"/>
    <property type="evidence" value="ECO:0007669"/>
    <property type="project" value="InterPro"/>
</dbReference>
<evidence type="ECO:0000256" key="2">
    <source>
        <dbReference type="SAM" id="Phobius"/>
    </source>
</evidence>
<feature type="transmembrane region" description="Helical" evidence="2">
    <location>
        <begin position="82"/>
        <end position="102"/>
    </location>
</feature>
<feature type="transmembrane region" description="Helical" evidence="2">
    <location>
        <begin position="424"/>
        <end position="445"/>
    </location>
</feature>
<protein>
    <recommendedName>
        <fullName evidence="3">Cytochrome oxidase subunit I profile domain-containing protein</fullName>
    </recommendedName>
</protein>
<dbReference type="GO" id="GO:0009060">
    <property type="term" value="P:aerobic respiration"/>
    <property type="evidence" value="ECO:0007669"/>
    <property type="project" value="InterPro"/>
</dbReference>
<dbReference type="GO" id="GO:0016020">
    <property type="term" value="C:membrane"/>
    <property type="evidence" value="ECO:0007669"/>
    <property type="project" value="InterPro"/>
</dbReference>
<evidence type="ECO:0000259" key="3">
    <source>
        <dbReference type="PROSITE" id="PS50855"/>
    </source>
</evidence>
<dbReference type="Pfam" id="PF00115">
    <property type="entry name" value="COX1"/>
    <property type="match status" value="1"/>
</dbReference>
<sequence length="564" mass="59282">MSENTTAATSPGVPVENPTPFGWMTTADHKRTGRLFIVSSMLFLVLGVFLDLLVRLDLTSATEFVSLGSDGFAQGFTFSREALTLLFLIPAFLGMAIYMVPLQIGAPNLAFPRAATASFWVWEVSAIVLIGAYLGNGGPYGGWANGVDLHLLALSGLVVALLIGSIAVATTVMTMRSPGLYLDAAPPFAWSALVSASMLVVSLPVLLGQIAIIYIDHRYGRIFLSGNYGIWERIDWIHRTPQLFIYVVPVLGVVAEVVLAAAKRRVFEPIAMYFTLGLVGLFGFGAWANFSVTGEGADIIDGLEGVVLVGLYGGAVLGTTGLLGLLGFALVQNRKMPKVTTSLLAALGAGKLVLFGALFGLIGAATDWLEIAGRGNDGNPQLRMTTWVTGQQSVLIYGAGLLGLLAAVHWWAPKIWGRQLNELLGMLNFLVIGAGALLAFLGPALSGLLTEQPDFVYGEPNATAIYASWVDDSGAEGLNAIGVAGVVILLAGTALLLLNVMISIGMKKGAEADDDPWSAQSPEWMLPSPPPIGEPDQLPTLISGTPLLDAADAADAADAEEATV</sequence>
<keyword evidence="2" id="KW-0812">Transmembrane</keyword>
<feature type="region of interest" description="Disordered" evidence="1">
    <location>
        <begin position="512"/>
        <end position="544"/>
    </location>
</feature>
<dbReference type="AlphaFoldDB" id="A0A381R216"/>
<evidence type="ECO:0000256" key="1">
    <source>
        <dbReference type="SAM" id="MobiDB-lite"/>
    </source>
</evidence>
<dbReference type="GO" id="GO:0022904">
    <property type="term" value="P:respiratory electron transport chain"/>
    <property type="evidence" value="ECO:0007669"/>
    <property type="project" value="TreeGrafter"/>
</dbReference>
<dbReference type="PANTHER" id="PTHR10422">
    <property type="entry name" value="CYTOCHROME C OXIDASE SUBUNIT 1"/>
    <property type="match status" value="1"/>
</dbReference>
<accession>A0A381R216</accession>
<dbReference type="EMBL" id="UINC01001611">
    <property type="protein sequence ID" value="SUZ84888.1"/>
    <property type="molecule type" value="Genomic_DNA"/>
</dbReference>
<dbReference type="GO" id="GO:0004129">
    <property type="term" value="F:cytochrome-c oxidase activity"/>
    <property type="evidence" value="ECO:0007669"/>
    <property type="project" value="InterPro"/>
</dbReference>
<feature type="transmembrane region" description="Helical" evidence="2">
    <location>
        <begin position="154"/>
        <end position="175"/>
    </location>
</feature>
<dbReference type="PRINTS" id="PR01165">
    <property type="entry name" value="CYCOXIDASEI"/>
</dbReference>
<feature type="transmembrane region" description="Helical" evidence="2">
    <location>
        <begin position="187"/>
        <end position="215"/>
    </location>
</feature>
<dbReference type="InterPro" id="IPR036927">
    <property type="entry name" value="Cyt_c_oxase-like_su1_sf"/>
</dbReference>
<keyword evidence="2" id="KW-1133">Transmembrane helix</keyword>
<feature type="domain" description="Cytochrome oxidase subunit I profile" evidence="3">
    <location>
        <begin position="17"/>
        <end position="542"/>
    </location>
</feature>